<dbReference type="GO" id="GO:0004672">
    <property type="term" value="F:protein kinase activity"/>
    <property type="evidence" value="ECO:0007669"/>
    <property type="project" value="InterPro"/>
</dbReference>
<protein>
    <submittedName>
        <fullName evidence="2">Aminoglycoside phosphotransferase</fullName>
    </submittedName>
</protein>
<dbReference type="InterPro" id="IPR002575">
    <property type="entry name" value="Aminoglycoside_PTrfase"/>
</dbReference>
<dbReference type="CDD" id="cd05154">
    <property type="entry name" value="ACAD10_11_N-like"/>
    <property type="match status" value="1"/>
</dbReference>
<accession>A0A144MAD4</accession>
<sequence length="360" mass="39308">MTEKLVDVVDTAAEARALSAPPLLIVDVLTDYLDAQKLGSGPIRWDRIGEGQSNVTFRIRRDDLDVVLRRGPRPPIPKSTHDMVREAKIQKVLGAQGVAVPNILHVCEDESVLGVPFYVMDFVPGTVVTDTLPDFLAEAADRRALSEALVDCLVDLHSVDVTVPDVAALGRPDGYMERQVKLFASLWEKNTQRDLPEVSRLGEWLAANIPTTQRHAVVHGDYRAGNAMIASSLPVEVSAILDWEMSTLGDPLADLGYFLVTYTDNEHPRTVMDLTPVTADEGFLTRAELAARYQEKTGLDLSVLPWYEAFALWKAAIFSEAIYTRWLNGEAPAAGDFTGSLETGVPELIAAAESIAATVA</sequence>
<dbReference type="SUPFAM" id="SSF56112">
    <property type="entry name" value="Protein kinase-like (PK-like)"/>
    <property type="match status" value="1"/>
</dbReference>
<dbReference type="Pfam" id="PF01636">
    <property type="entry name" value="APH"/>
    <property type="match status" value="1"/>
</dbReference>
<proteinExistence type="predicted"/>
<organism evidence="2 3">
    <name type="scientific">Brevibacterium linens</name>
    <dbReference type="NCBI Taxonomy" id="1703"/>
    <lineage>
        <taxon>Bacteria</taxon>
        <taxon>Bacillati</taxon>
        <taxon>Actinomycetota</taxon>
        <taxon>Actinomycetes</taxon>
        <taxon>Micrococcales</taxon>
        <taxon>Brevibacteriaceae</taxon>
        <taxon>Brevibacterium</taxon>
    </lineage>
</organism>
<dbReference type="Gene3D" id="3.90.1200.10">
    <property type="match status" value="1"/>
</dbReference>
<dbReference type="InterPro" id="IPR000719">
    <property type="entry name" value="Prot_kinase_dom"/>
</dbReference>
<dbReference type="Proteomes" id="UP000075950">
    <property type="component" value="Chromosome"/>
</dbReference>
<feature type="domain" description="Protein kinase" evidence="1">
    <location>
        <begin position="42"/>
        <end position="360"/>
    </location>
</feature>
<dbReference type="EMBL" id="CP014869">
    <property type="protein sequence ID" value="AMT92838.1"/>
    <property type="molecule type" value="Genomic_DNA"/>
</dbReference>
<dbReference type="PANTHER" id="PTHR47829">
    <property type="entry name" value="HYDROLASE, PUTATIVE (AFU_ORTHOLOGUE AFUA_1G12880)-RELATED"/>
    <property type="match status" value="1"/>
</dbReference>
<dbReference type="PANTHER" id="PTHR47829:SF1">
    <property type="entry name" value="HAD FAMILY PHOSPHATASE"/>
    <property type="match status" value="1"/>
</dbReference>
<dbReference type="InterPro" id="IPR011009">
    <property type="entry name" value="Kinase-like_dom_sf"/>
</dbReference>
<dbReference type="RefSeq" id="WP_062860698.1">
    <property type="nucleotide sequence ID" value="NZ_CP014869.1"/>
</dbReference>
<evidence type="ECO:0000259" key="1">
    <source>
        <dbReference type="PROSITE" id="PS50011"/>
    </source>
</evidence>
<gene>
    <name evidence="2" type="ORF">A2T55_02710</name>
</gene>
<dbReference type="PROSITE" id="PS50011">
    <property type="entry name" value="PROTEIN_KINASE_DOM"/>
    <property type="match status" value="1"/>
</dbReference>
<dbReference type="AlphaFoldDB" id="A0A144MAD4"/>
<dbReference type="KEGG" id="bly:A2T55_02710"/>
<dbReference type="InterPro" id="IPR052898">
    <property type="entry name" value="ACAD10-like"/>
</dbReference>
<dbReference type="Gene3D" id="3.30.200.20">
    <property type="entry name" value="Phosphorylase Kinase, domain 1"/>
    <property type="match status" value="1"/>
</dbReference>
<dbReference type="InterPro" id="IPR041726">
    <property type="entry name" value="ACAD10_11_N"/>
</dbReference>
<evidence type="ECO:0000313" key="3">
    <source>
        <dbReference type="Proteomes" id="UP000075950"/>
    </source>
</evidence>
<name>A0A144MAD4_BRELN</name>
<reference evidence="3" key="1">
    <citation type="submission" date="2016-03" db="EMBL/GenBank/DDBJ databases">
        <authorList>
            <person name="Ploux O."/>
        </authorList>
    </citation>
    <scope>NUCLEOTIDE SEQUENCE [LARGE SCALE GENOMIC DNA]</scope>
    <source>
        <strain evidence="3">BS258</strain>
    </source>
</reference>
<evidence type="ECO:0000313" key="2">
    <source>
        <dbReference type="EMBL" id="AMT92838.1"/>
    </source>
</evidence>
<dbReference type="GO" id="GO:0005524">
    <property type="term" value="F:ATP binding"/>
    <property type="evidence" value="ECO:0007669"/>
    <property type="project" value="InterPro"/>
</dbReference>